<gene>
    <name evidence="1" type="ORF">TSUD_311480</name>
</gene>
<sequence length="82" mass="8966">MAATFGANFNSENLNESESNGLCKKRSEFGYSFNIISNIEGPVNSNLLAPPTKHTAILDRNNSSFVGDELTVLLPKNPFLTF</sequence>
<proteinExistence type="predicted"/>
<dbReference type="AlphaFoldDB" id="A0A2Z6NKA8"/>
<evidence type="ECO:0000313" key="1">
    <source>
        <dbReference type="EMBL" id="GAU30197.1"/>
    </source>
</evidence>
<accession>A0A2Z6NKA8</accession>
<dbReference type="EMBL" id="DF973420">
    <property type="protein sequence ID" value="GAU30197.1"/>
    <property type="molecule type" value="Genomic_DNA"/>
</dbReference>
<keyword evidence="2" id="KW-1185">Reference proteome</keyword>
<organism evidence="1 2">
    <name type="scientific">Trifolium subterraneum</name>
    <name type="common">Subterranean clover</name>
    <dbReference type="NCBI Taxonomy" id="3900"/>
    <lineage>
        <taxon>Eukaryota</taxon>
        <taxon>Viridiplantae</taxon>
        <taxon>Streptophyta</taxon>
        <taxon>Embryophyta</taxon>
        <taxon>Tracheophyta</taxon>
        <taxon>Spermatophyta</taxon>
        <taxon>Magnoliopsida</taxon>
        <taxon>eudicotyledons</taxon>
        <taxon>Gunneridae</taxon>
        <taxon>Pentapetalae</taxon>
        <taxon>rosids</taxon>
        <taxon>fabids</taxon>
        <taxon>Fabales</taxon>
        <taxon>Fabaceae</taxon>
        <taxon>Papilionoideae</taxon>
        <taxon>50 kb inversion clade</taxon>
        <taxon>NPAAA clade</taxon>
        <taxon>Hologalegina</taxon>
        <taxon>IRL clade</taxon>
        <taxon>Trifolieae</taxon>
        <taxon>Trifolium</taxon>
    </lineage>
</organism>
<reference evidence="2" key="1">
    <citation type="journal article" date="2017" name="Front. Plant Sci.">
        <title>Climate Clever Clovers: New Paradigm to Reduce the Environmental Footprint of Ruminants by Breeding Low Methanogenic Forages Utilizing Haplotype Variation.</title>
        <authorList>
            <person name="Kaur P."/>
            <person name="Appels R."/>
            <person name="Bayer P.E."/>
            <person name="Keeble-Gagnere G."/>
            <person name="Wang J."/>
            <person name="Hirakawa H."/>
            <person name="Shirasawa K."/>
            <person name="Vercoe P."/>
            <person name="Stefanova K."/>
            <person name="Durmic Z."/>
            <person name="Nichols P."/>
            <person name="Revell C."/>
            <person name="Isobe S.N."/>
            <person name="Edwards D."/>
            <person name="Erskine W."/>
        </authorList>
    </citation>
    <scope>NUCLEOTIDE SEQUENCE [LARGE SCALE GENOMIC DNA]</scope>
    <source>
        <strain evidence="2">cv. Daliak</strain>
    </source>
</reference>
<name>A0A2Z6NKA8_TRISU</name>
<protein>
    <submittedName>
        <fullName evidence="1">Uncharacterized protein</fullName>
    </submittedName>
</protein>
<evidence type="ECO:0000313" key="2">
    <source>
        <dbReference type="Proteomes" id="UP000242715"/>
    </source>
</evidence>
<dbReference type="Proteomes" id="UP000242715">
    <property type="component" value="Unassembled WGS sequence"/>
</dbReference>